<keyword evidence="2" id="KW-0862">Zinc</keyword>
<evidence type="ECO:0000256" key="1">
    <source>
        <dbReference type="ARBA" id="ARBA00022664"/>
    </source>
</evidence>
<evidence type="ECO:0000259" key="4">
    <source>
        <dbReference type="PROSITE" id="PS50158"/>
    </source>
</evidence>
<reference evidence="5" key="2">
    <citation type="journal article" name="Front. Microbiol.">
        <title>Degradative Capacity of Two Strains of Rhodonia placenta: From Phenotype to Genotype.</title>
        <authorList>
            <person name="Kolle M."/>
            <person name="Horta M.A.C."/>
            <person name="Nowrousian M."/>
            <person name="Ohm R.A."/>
            <person name="Benz J.P."/>
            <person name="Pilgard A."/>
        </authorList>
    </citation>
    <scope>NUCLEOTIDE SEQUENCE</scope>
    <source>
        <strain evidence="5">FPRL280</strain>
    </source>
</reference>
<protein>
    <recommendedName>
        <fullName evidence="4">CCHC-type domain-containing protein</fullName>
    </recommendedName>
</protein>
<comment type="caution">
    <text evidence="5">The sequence shown here is derived from an EMBL/GenBank/DDBJ whole genome shotgun (WGS) entry which is preliminary data.</text>
</comment>
<keyword evidence="1" id="KW-0507">mRNA processing</keyword>
<dbReference type="AlphaFoldDB" id="A0A8H7TUR6"/>
<accession>A0A8H7TUR6</accession>
<keyword evidence="2" id="KW-0479">Metal-binding</keyword>
<dbReference type="Pfam" id="PF14223">
    <property type="entry name" value="Retrotran_gag_2"/>
    <property type="match status" value="1"/>
</dbReference>
<dbReference type="GO" id="GO:0003676">
    <property type="term" value="F:nucleic acid binding"/>
    <property type="evidence" value="ECO:0007669"/>
    <property type="project" value="InterPro"/>
</dbReference>
<proteinExistence type="predicted"/>
<keyword evidence="2" id="KW-0863">Zinc-finger</keyword>
<evidence type="ECO:0000256" key="2">
    <source>
        <dbReference type="PROSITE-ProRule" id="PRU00047"/>
    </source>
</evidence>
<dbReference type="PROSITE" id="PS50158">
    <property type="entry name" value="ZF_CCHC"/>
    <property type="match status" value="1"/>
</dbReference>
<evidence type="ECO:0000313" key="6">
    <source>
        <dbReference type="Proteomes" id="UP000639403"/>
    </source>
</evidence>
<evidence type="ECO:0000313" key="5">
    <source>
        <dbReference type="EMBL" id="KAF9794104.1"/>
    </source>
</evidence>
<dbReference type="GO" id="GO:0006397">
    <property type="term" value="P:mRNA processing"/>
    <property type="evidence" value="ECO:0007669"/>
    <property type="project" value="UniProtKB-KW"/>
</dbReference>
<name>A0A8H7TUR6_9APHY</name>
<sequence length="300" mass="32890">MSPASSYEFQLNPNESTTSRILKLIEDGSNWILYKEQFRAAVYAKGLVRFLEGRDKAPVPTTAPGVDPDADEHYESANDVWVAKHQSIWTILFQTLPESLKLRIASLQKASEAWQVIVDEYDNQGEFVQVELLRQMHALRCAEDSDPRPTLNQLEKVRSEYATAGGQLSDTEYKAIILSCLPMSYRGVVRTIITSARISSLSELIRQINAIARDEFALNNSRSTSDAALIASNTAKCANCNKPGHSKPDCWSKGGGKEGQGPRSKARKAKAKVKGSGGETAKTASAQDGDAFAVTSWYGV</sequence>
<evidence type="ECO:0000256" key="3">
    <source>
        <dbReference type="SAM" id="MobiDB-lite"/>
    </source>
</evidence>
<reference evidence="5" key="1">
    <citation type="submission" date="2020-11" db="EMBL/GenBank/DDBJ databases">
        <authorList>
            <person name="Koelle M."/>
            <person name="Horta M.A.C."/>
            <person name="Nowrousian M."/>
            <person name="Ohm R.A."/>
            <person name="Benz P."/>
            <person name="Pilgard A."/>
        </authorList>
    </citation>
    <scope>NUCLEOTIDE SEQUENCE</scope>
    <source>
        <strain evidence="5">FPRL280</strain>
    </source>
</reference>
<dbReference type="Proteomes" id="UP000639403">
    <property type="component" value="Unassembled WGS sequence"/>
</dbReference>
<feature type="domain" description="CCHC-type" evidence="4">
    <location>
        <begin position="236"/>
        <end position="250"/>
    </location>
</feature>
<organism evidence="5 6">
    <name type="scientific">Rhodonia placenta</name>
    <dbReference type="NCBI Taxonomy" id="104341"/>
    <lineage>
        <taxon>Eukaryota</taxon>
        <taxon>Fungi</taxon>
        <taxon>Dikarya</taxon>
        <taxon>Basidiomycota</taxon>
        <taxon>Agaricomycotina</taxon>
        <taxon>Agaricomycetes</taxon>
        <taxon>Polyporales</taxon>
        <taxon>Adustoporiaceae</taxon>
        <taxon>Rhodonia</taxon>
    </lineage>
</organism>
<gene>
    <name evidence="5" type="ORF">IEO21_11214</name>
</gene>
<dbReference type="InterPro" id="IPR001878">
    <property type="entry name" value="Znf_CCHC"/>
</dbReference>
<dbReference type="EMBL" id="JADOXO010001749">
    <property type="protein sequence ID" value="KAF9794104.1"/>
    <property type="molecule type" value="Genomic_DNA"/>
</dbReference>
<dbReference type="GO" id="GO:0008270">
    <property type="term" value="F:zinc ion binding"/>
    <property type="evidence" value="ECO:0007669"/>
    <property type="project" value="UniProtKB-KW"/>
</dbReference>
<dbReference type="InterPro" id="IPR036875">
    <property type="entry name" value="Znf_CCHC_sf"/>
</dbReference>
<feature type="region of interest" description="Disordered" evidence="3">
    <location>
        <begin position="243"/>
        <end position="286"/>
    </location>
</feature>
<feature type="compositionally biased region" description="Basic residues" evidence="3">
    <location>
        <begin position="264"/>
        <end position="273"/>
    </location>
</feature>
<dbReference type="SUPFAM" id="SSF57756">
    <property type="entry name" value="Retrovirus zinc finger-like domains"/>
    <property type="match status" value="1"/>
</dbReference>